<evidence type="ECO:0000313" key="4">
    <source>
        <dbReference type="Proteomes" id="UP000271291"/>
    </source>
</evidence>
<evidence type="ECO:0000313" key="2">
    <source>
        <dbReference type="EMBL" id="AZS85036.1"/>
    </source>
</evidence>
<dbReference type="EMBL" id="CP029078">
    <property type="protein sequence ID" value="QCN88112.1"/>
    <property type="molecule type" value="Genomic_DNA"/>
</dbReference>
<feature type="signal peptide" evidence="1">
    <location>
        <begin position="1"/>
        <end position="21"/>
    </location>
</feature>
<organism evidence="2 4">
    <name type="scientific">Streptomyces griseoviridis</name>
    <dbReference type="NCBI Taxonomy" id="45398"/>
    <lineage>
        <taxon>Bacteria</taxon>
        <taxon>Bacillati</taxon>
        <taxon>Actinomycetota</taxon>
        <taxon>Actinomycetes</taxon>
        <taxon>Kitasatosporales</taxon>
        <taxon>Streptomycetaceae</taxon>
        <taxon>Streptomyces</taxon>
    </lineage>
</organism>
<dbReference type="AlphaFoldDB" id="A0A3Q9KQU1"/>
<proteinExistence type="predicted"/>
<feature type="chain" id="PRO_5044599676" evidence="1">
    <location>
        <begin position="22"/>
        <end position="158"/>
    </location>
</feature>
<dbReference type="OrthoDB" id="4231718at2"/>
<dbReference type="Proteomes" id="UP000501753">
    <property type="component" value="Chromosome"/>
</dbReference>
<evidence type="ECO:0000313" key="3">
    <source>
        <dbReference type="EMBL" id="QCN88112.1"/>
    </source>
</evidence>
<evidence type="ECO:0000256" key="1">
    <source>
        <dbReference type="SAM" id="SignalP"/>
    </source>
</evidence>
<evidence type="ECO:0000313" key="5">
    <source>
        <dbReference type="Proteomes" id="UP000501753"/>
    </source>
</evidence>
<keyword evidence="1" id="KW-0732">Signal</keyword>
<gene>
    <name evidence="3" type="ORF">DDJ31_26720</name>
    <name evidence="2" type="ORF">ELQ87_12585</name>
</gene>
<sequence>MPTLRNAVRLLSTAGCAAAFAAAMTLGGGAAHASATGTSPLATFSYDLHGVGVTVPTGCFLTHSIKGTGKRISRQLAGVDCVGLAATFSSFCNWRIDFTYADTANRIYRTSRGATHTECKGDPLRRVAGQRLPAYGKACARFYVNGQRRAAQCHFITA</sequence>
<protein>
    <submittedName>
        <fullName evidence="2">Uncharacterized protein</fullName>
    </submittedName>
</protein>
<reference evidence="3 5" key="1">
    <citation type="submission" date="2018-04" db="EMBL/GenBank/DDBJ databases">
        <title>Complete genome sequences of Streptomyces griseoviridis K61 and characterization of antagonistic properties of biological control agents.</title>
        <authorList>
            <person name="Mariita R.M."/>
            <person name="Sello J.K."/>
        </authorList>
    </citation>
    <scope>NUCLEOTIDE SEQUENCE [LARGE SCALE GENOMIC DNA]</scope>
    <source>
        <strain evidence="3 5">K61</strain>
    </source>
</reference>
<dbReference type="RefSeq" id="WP_127177920.1">
    <property type="nucleotide sequence ID" value="NZ_CP029078.1"/>
</dbReference>
<dbReference type="Proteomes" id="UP000271291">
    <property type="component" value="Chromosome"/>
</dbReference>
<keyword evidence="5" id="KW-1185">Reference proteome</keyword>
<dbReference type="EMBL" id="CP034687">
    <property type="protein sequence ID" value="AZS85036.1"/>
    <property type="molecule type" value="Genomic_DNA"/>
</dbReference>
<name>A0A3Q9KQU1_STRGD</name>
<reference evidence="2 4" key="2">
    <citation type="submission" date="2018-12" db="EMBL/GenBank/DDBJ databases">
        <title>Streptomyces griseoviridis F1-27 complete genome.</title>
        <authorList>
            <person name="Mariita R.M."/>
            <person name="Sello J.K."/>
        </authorList>
    </citation>
    <scope>NUCLEOTIDE SEQUENCE [LARGE SCALE GENOMIC DNA]</scope>
    <source>
        <strain evidence="2 4">F1-27</strain>
    </source>
</reference>
<dbReference type="KEGG" id="sgd:ELQ87_12585"/>
<accession>A0A3Q9KQU1</accession>